<proteinExistence type="predicted"/>
<keyword evidence="3" id="KW-1185">Reference proteome</keyword>
<feature type="region of interest" description="Disordered" evidence="1">
    <location>
        <begin position="1"/>
        <end position="44"/>
    </location>
</feature>
<accession>A0A1I7MED6</accession>
<sequence>MLPGTVSVQDVSDQPNNPSPTHDPDAIPAGTKMPEGQPQPPSERVSPLVFLGIQHAMESVGDGSGMDPFLLAVTADDQKGLWRFPGSNEQHVTEQLAQLDPKPAIAVSVFDGQMPVEDELHDALIITAWDDAEEKSAQVVQLYKPGATAEDEGTPVGNPMVYGNGENVLR</sequence>
<evidence type="ECO:0000313" key="3">
    <source>
        <dbReference type="Proteomes" id="UP000198881"/>
    </source>
</evidence>
<feature type="region of interest" description="Disordered" evidence="1">
    <location>
        <begin position="150"/>
        <end position="170"/>
    </location>
</feature>
<name>A0A1I7MED6_9MICC</name>
<evidence type="ECO:0000256" key="1">
    <source>
        <dbReference type="SAM" id="MobiDB-lite"/>
    </source>
</evidence>
<protein>
    <submittedName>
        <fullName evidence="2">Uncharacterized protein</fullName>
    </submittedName>
</protein>
<reference evidence="2 3" key="1">
    <citation type="submission" date="2016-10" db="EMBL/GenBank/DDBJ databases">
        <authorList>
            <person name="de Groot N.N."/>
        </authorList>
    </citation>
    <scope>NUCLEOTIDE SEQUENCE [LARGE SCALE GENOMIC DNA]</scope>
    <source>
        <strain evidence="2 3">CGMCC 1.7054</strain>
    </source>
</reference>
<dbReference type="Proteomes" id="UP000198881">
    <property type="component" value="Unassembled WGS sequence"/>
</dbReference>
<gene>
    <name evidence="2" type="ORF">SAMN04487966_101291</name>
</gene>
<organism evidence="2 3">
    <name type="scientific">Micrococcus terreus</name>
    <dbReference type="NCBI Taxonomy" id="574650"/>
    <lineage>
        <taxon>Bacteria</taxon>
        <taxon>Bacillati</taxon>
        <taxon>Actinomycetota</taxon>
        <taxon>Actinomycetes</taxon>
        <taxon>Micrococcales</taxon>
        <taxon>Micrococcaceae</taxon>
        <taxon>Micrococcus</taxon>
    </lineage>
</organism>
<dbReference type="EMBL" id="FPCG01000001">
    <property type="protein sequence ID" value="SFV20295.1"/>
    <property type="molecule type" value="Genomic_DNA"/>
</dbReference>
<evidence type="ECO:0000313" key="2">
    <source>
        <dbReference type="EMBL" id="SFV20295.1"/>
    </source>
</evidence>
<feature type="compositionally biased region" description="Polar residues" evidence="1">
    <location>
        <begin position="1"/>
        <end position="20"/>
    </location>
</feature>
<dbReference type="AlphaFoldDB" id="A0A1I7MED6"/>